<keyword evidence="1" id="KW-0175">Coiled coil</keyword>
<protein>
    <submittedName>
        <fullName evidence="3">Uncharacterized protein</fullName>
    </submittedName>
</protein>
<accession>A0A0V0QV13</accession>
<gene>
    <name evidence="3" type="ORF">PPERSA_00010</name>
</gene>
<evidence type="ECO:0000313" key="3">
    <source>
        <dbReference type="EMBL" id="KRX06130.1"/>
    </source>
</evidence>
<proteinExistence type="predicted"/>
<dbReference type="Proteomes" id="UP000054937">
    <property type="component" value="Unassembled WGS sequence"/>
</dbReference>
<dbReference type="InParanoid" id="A0A0V0QV13"/>
<feature type="compositionally biased region" description="Basic residues" evidence="2">
    <location>
        <begin position="159"/>
        <end position="177"/>
    </location>
</feature>
<evidence type="ECO:0000256" key="1">
    <source>
        <dbReference type="SAM" id="Coils"/>
    </source>
</evidence>
<comment type="caution">
    <text evidence="3">The sequence shown here is derived from an EMBL/GenBank/DDBJ whole genome shotgun (WGS) entry which is preliminary data.</text>
</comment>
<organism evidence="3 4">
    <name type="scientific">Pseudocohnilembus persalinus</name>
    <name type="common">Ciliate</name>
    <dbReference type="NCBI Taxonomy" id="266149"/>
    <lineage>
        <taxon>Eukaryota</taxon>
        <taxon>Sar</taxon>
        <taxon>Alveolata</taxon>
        <taxon>Ciliophora</taxon>
        <taxon>Intramacronucleata</taxon>
        <taxon>Oligohymenophorea</taxon>
        <taxon>Scuticociliatia</taxon>
        <taxon>Philasterida</taxon>
        <taxon>Pseudocohnilembidae</taxon>
        <taxon>Pseudocohnilembus</taxon>
    </lineage>
</organism>
<evidence type="ECO:0000256" key="2">
    <source>
        <dbReference type="SAM" id="MobiDB-lite"/>
    </source>
</evidence>
<feature type="region of interest" description="Disordered" evidence="2">
    <location>
        <begin position="157"/>
        <end position="220"/>
    </location>
</feature>
<reference evidence="3 4" key="1">
    <citation type="journal article" date="2015" name="Sci. Rep.">
        <title>Genome of the facultative scuticociliatosis pathogen Pseudocohnilembus persalinus provides insight into its virulence through horizontal gene transfer.</title>
        <authorList>
            <person name="Xiong J."/>
            <person name="Wang G."/>
            <person name="Cheng J."/>
            <person name="Tian M."/>
            <person name="Pan X."/>
            <person name="Warren A."/>
            <person name="Jiang C."/>
            <person name="Yuan D."/>
            <person name="Miao W."/>
        </authorList>
    </citation>
    <scope>NUCLEOTIDE SEQUENCE [LARGE SCALE GENOMIC DNA]</scope>
    <source>
        <strain evidence="3">36N120E</strain>
    </source>
</reference>
<dbReference type="OMA" id="KMNHENE"/>
<feature type="region of interest" description="Disordered" evidence="2">
    <location>
        <begin position="56"/>
        <end position="117"/>
    </location>
</feature>
<feature type="compositionally biased region" description="Basic residues" evidence="2">
    <location>
        <begin position="93"/>
        <end position="107"/>
    </location>
</feature>
<sequence length="483" mass="58087">MNPSGKKKQKQNISEIKNQKKIYQFFTLNDKDKQNKIQDEDIEKQEKLLKKIQKQKENGNLEEKNQDLQQQQKKIQTKKIVVKKERETNNQKLKQKINNKQKNRYRKSSLLSQLSQNDEQAFQSQQIEIEDLLLDQDEEMVYLAKQQAIMEDINVMKGGKQKQKNKKQQSKKGKKQKQINSEEQEIEQKNSDSEFEISLQKSNKKKGQKQQIQKQDKMQEEFKDQNVENVASNQNTLEDKDQENMYIKQLQAQEIQENQRVTRRQTRAQNGINQERQQIFEYQEIQQQIPYQPRKKYISQIEEQIQKMEEARGELFDKDVKDKLRKDLQKQQEDELNKKLEKVEKQLQQLFDDIKMTKLQCLLKANEECKFSYVNPDRQYSLVRASYWESYQHLGEGSKVYQNRKGKNYHNWLCFKCYDAFEEAEEIIRQFLLAFADYKAKLVIHQVLEMNKKSGKVVLNQKQQQQMNLFRKEILNEIFEFLA</sequence>
<dbReference type="EMBL" id="LDAU01000100">
    <property type="protein sequence ID" value="KRX06130.1"/>
    <property type="molecule type" value="Genomic_DNA"/>
</dbReference>
<feature type="compositionally biased region" description="Basic and acidic residues" evidence="2">
    <location>
        <begin position="56"/>
        <end position="66"/>
    </location>
</feature>
<name>A0A0V0QV13_PSEPJ</name>
<feature type="coiled-coil region" evidence="1">
    <location>
        <begin position="294"/>
        <end position="360"/>
    </location>
</feature>
<evidence type="ECO:0000313" key="4">
    <source>
        <dbReference type="Proteomes" id="UP000054937"/>
    </source>
</evidence>
<keyword evidence="4" id="KW-1185">Reference proteome</keyword>
<dbReference type="AlphaFoldDB" id="A0A0V0QV13"/>